<evidence type="ECO:0000313" key="2">
    <source>
        <dbReference type="Proteomes" id="UP001140502"/>
    </source>
</evidence>
<protein>
    <submittedName>
        <fullName evidence="1">Uncharacterized protein</fullName>
    </submittedName>
</protein>
<dbReference type="OrthoDB" id="5404489at2759"/>
<sequence length="200" mass="21867">MDNEARHEWTHQYYQGLNVNDFPELESEAVPSSTVKADFISPFEGEGTLDVVAGKVGPGSGAIRLSRVKDGHSDTFIVPIRHVEQVIAIARRTEDGPFTMVVVPTAAVGASGVTKKYPRIIRLHWPCSESGKHLQKTPEGQAPVLKAIEAILNEELAAQSKKVIVHVDKTPAPSDQAVFKCFAQLTPVPDSYIERSEGRE</sequence>
<name>A0A9W8W4P8_9HYPO</name>
<dbReference type="Proteomes" id="UP001140502">
    <property type="component" value="Unassembled WGS sequence"/>
</dbReference>
<comment type="caution">
    <text evidence="1">The sequence shown here is derived from an EMBL/GenBank/DDBJ whole genome shotgun (WGS) entry which is preliminary data.</text>
</comment>
<reference evidence="1" key="1">
    <citation type="submission" date="2022-10" db="EMBL/GenBank/DDBJ databases">
        <title>Tapping the CABI collections for fungal endophytes: first genome assemblies for Collariella, Neodidymelliopsis, Ascochyta clinopodiicola, Didymella pomorum, Didymosphaeria variabile, Neocosmospora piperis and Neocucurbitaria cava.</title>
        <authorList>
            <person name="Hill R."/>
        </authorList>
    </citation>
    <scope>NUCLEOTIDE SEQUENCE</scope>
    <source>
        <strain evidence="1">IMI 366586</strain>
    </source>
</reference>
<dbReference type="EMBL" id="JAPEUR010000319">
    <property type="protein sequence ID" value="KAJ4311729.1"/>
    <property type="molecule type" value="Genomic_DNA"/>
</dbReference>
<evidence type="ECO:0000313" key="1">
    <source>
        <dbReference type="EMBL" id="KAJ4311729.1"/>
    </source>
</evidence>
<dbReference type="AlphaFoldDB" id="A0A9W8W4P8"/>
<accession>A0A9W8W4P8</accession>
<organism evidence="1 2">
    <name type="scientific">Fusarium piperis</name>
    <dbReference type="NCBI Taxonomy" id="1435070"/>
    <lineage>
        <taxon>Eukaryota</taxon>
        <taxon>Fungi</taxon>
        <taxon>Dikarya</taxon>
        <taxon>Ascomycota</taxon>
        <taxon>Pezizomycotina</taxon>
        <taxon>Sordariomycetes</taxon>
        <taxon>Hypocreomycetidae</taxon>
        <taxon>Hypocreales</taxon>
        <taxon>Nectriaceae</taxon>
        <taxon>Fusarium</taxon>
        <taxon>Fusarium solani species complex</taxon>
    </lineage>
</organism>
<keyword evidence="2" id="KW-1185">Reference proteome</keyword>
<proteinExistence type="predicted"/>
<gene>
    <name evidence="1" type="ORF">N0V84_010295</name>
</gene>